<protein>
    <submittedName>
        <fullName evidence="1">Uncharacterized protein</fullName>
    </submittedName>
</protein>
<dbReference type="PANTHER" id="PTHR34222:SF94">
    <property type="entry name" value="CCHC-TYPE DOMAIN-CONTAINING PROTEIN"/>
    <property type="match status" value="1"/>
</dbReference>
<dbReference type="AlphaFoldDB" id="A0AAV3QU33"/>
<evidence type="ECO:0000313" key="2">
    <source>
        <dbReference type="Proteomes" id="UP001454036"/>
    </source>
</evidence>
<gene>
    <name evidence="1" type="ORF">LIER_20950</name>
</gene>
<name>A0AAV3QU33_LITER</name>
<reference evidence="1 2" key="1">
    <citation type="submission" date="2024-01" db="EMBL/GenBank/DDBJ databases">
        <title>The complete chloroplast genome sequence of Lithospermum erythrorhizon: insights into the phylogenetic relationship among Boraginaceae species and the maternal lineages of purple gromwells.</title>
        <authorList>
            <person name="Okada T."/>
            <person name="Watanabe K."/>
        </authorList>
    </citation>
    <scope>NUCLEOTIDE SEQUENCE [LARGE SCALE GENOMIC DNA]</scope>
</reference>
<dbReference type="PANTHER" id="PTHR34222">
    <property type="entry name" value="GAG_PRE-INTEGRS DOMAIN-CONTAINING PROTEIN"/>
    <property type="match status" value="1"/>
</dbReference>
<accession>A0AAV3QU33</accession>
<comment type="caution">
    <text evidence="1">The sequence shown here is derived from an EMBL/GenBank/DDBJ whole genome shotgun (WGS) entry which is preliminary data.</text>
</comment>
<dbReference type="EMBL" id="BAABME010005421">
    <property type="protein sequence ID" value="GAA0165582.1"/>
    <property type="molecule type" value="Genomic_DNA"/>
</dbReference>
<evidence type="ECO:0000313" key="1">
    <source>
        <dbReference type="EMBL" id="GAA0165582.1"/>
    </source>
</evidence>
<organism evidence="1 2">
    <name type="scientific">Lithospermum erythrorhizon</name>
    <name type="common">Purple gromwell</name>
    <name type="synonym">Lithospermum officinale var. erythrorhizon</name>
    <dbReference type="NCBI Taxonomy" id="34254"/>
    <lineage>
        <taxon>Eukaryota</taxon>
        <taxon>Viridiplantae</taxon>
        <taxon>Streptophyta</taxon>
        <taxon>Embryophyta</taxon>
        <taxon>Tracheophyta</taxon>
        <taxon>Spermatophyta</taxon>
        <taxon>Magnoliopsida</taxon>
        <taxon>eudicotyledons</taxon>
        <taxon>Gunneridae</taxon>
        <taxon>Pentapetalae</taxon>
        <taxon>asterids</taxon>
        <taxon>lamiids</taxon>
        <taxon>Boraginales</taxon>
        <taxon>Boraginaceae</taxon>
        <taxon>Boraginoideae</taxon>
        <taxon>Lithospermeae</taxon>
        <taxon>Lithospermum</taxon>
    </lineage>
</organism>
<dbReference type="Proteomes" id="UP001454036">
    <property type="component" value="Unassembled WGS sequence"/>
</dbReference>
<sequence>MTIGDYFGKLQPLRDELATYDPIPSCLCGFCFCDLGEKFQLKQDNDRLHEFPCGIHVDRFGALRSSLLSQDPPPTLDRAYHVMLQEEQLQTKRGLSIDRDEVMAMAASTPRGNPKSESRTKGNTLCTFCHHSGHDLTTCFAKNGYPEW</sequence>
<proteinExistence type="predicted"/>
<keyword evidence="2" id="KW-1185">Reference proteome</keyword>